<dbReference type="GO" id="GO:0015031">
    <property type="term" value="P:protein transport"/>
    <property type="evidence" value="ECO:0007669"/>
    <property type="project" value="UniProtKB-KW"/>
</dbReference>
<sequence length="471" mass="53605">MATVTIESCISDDNRKVLHNHNLDQSTFRGLKKNLSLTKRRKTRESDENSNCKRKRLAEDEFELDQRIHKNIFDLESEEADRLCSYFRKNLENSTEKRYLETICTSSSFLRLTSNLTSLSRTAAYDLLWSLVNFSAVAPENLISHLFCQTSRLLSDIRKTLSGFDVRSYLLRSNVTQLILNLQKFDEIADEQFMGTQSWALGCLLQGKNPPASHGQAICSLPRLLFLLETCNEKIQLDVLKALTSFTDFSERCDALATPNFIEKVISLLDRENSQFQQLALFISGNFLATSETYAVMLMKSGFLKRLDKKLHGKEHLKLAWWCVDSICSSDMSIFYYLATNQGFITLLIENCKRRSSIQGFAIRSLCNMIRNSDKSLVLRLAGENNLSEPIIAALSVEDQSLLASVLSSAMRLHNIIDAYDEDHAENFAQLFDELNGFEKLDNLANNCENDRNASTAALILERLQQKTGFE</sequence>
<gene>
    <name evidence="4" type="ORF">GSOID_T00002169001</name>
</gene>
<dbReference type="InParanoid" id="E4X4U7"/>
<evidence type="ECO:0000256" key="1">
    <source>
        <dbReference type="ARBA" id="ARBA00010394"/>
    </source>
</evidence>
<keyword evidence="5" id="KW-1185">Reference proteome</keyword>
<name>E4X4U7_OIKDI</name>
<organism evidence="4">
    <name type="scientific">Oikopleura dioica</name>
    <name type="common">Tunicate</name>
    <dbReference type="NCBI Taxonomy" id="34765"/>
    <lineage>
        <taxon>Eukaryota</taxon>
        <taxon>Metazoa</taxon>
        <taxon>Chordata</taxon>
        <taxon>Tunicata</taxon>
        <taxon>Appendicularia</taxon>
        <taxon>Copelata</taxon>
        <taxon>Oikopleuridae</taxon>
        <taxon>Oikopleura</taxon>
    </lineage>
</organism>
<dbReference type="AlphaFoldDB" id="E4X4U7"/>
<dbReference type="Gene3D" id="1.25.10.10">
    <property type="entry name" value="Leucine-rich Repeat Variant"/>
    <property type="match status" value="1"/>
</dbReference>
<evidence type="ECO:0000313" key="5">
    <source>
        <dbReference type="Proteomes" id="UP000001307"/>
    </source>
</evidence>
<protein>
    <submittedName>
        <fullName evidence="4">Uncharacterized protein</fullName>
    </submittedName>
</protein>
<dbReference type="SUPFAM" id="SSF48371">
    <property type="entry name" value="ARM repeat"/>
    <property type="match status" value="1"/>
</dbReference>
<proteinExistence type="inferred from homology"/>
<dbReference type="Proteomes" id="UP000001307">
    <property type="component" value="Unassembled WGS sequence"/>
</dbReference>
<reference evidence="4" key="1">
    <citation type="journal article" date="2010" name="Science">
        <title>Plasticity of animal genome architecture unmasked by rapid evolution of a pelagic tunicate.</title>
        <authorList>
            <person name="Denoeud F."/>
            <person name="Henriet S."/>
            <person name="Mungpakdee S."/>
            <person name="Aury J.M."/>
            <person name="Da Silva C."/>
            <person name="Brinkmann H."/>
            <person name="Mikhaleva J."/>
            <person name="Olsen L.C."/>
            <person name="Jubin C."/>
            <person name="Canestro C."/>
            <person name="Bouquet J.M."/>
            <person name="Danks G."/>
            <person name="Poulain J."/>
            <person name="Campsteijn C."/>
            <person name="Adamski M."/>
            <person name="Cross I."/>
            <person name="Yadetie F."/>
            <person name="Muffato M."/>
            <person name="Louis A."/>
            <person name="Butcher S."/>
            <person name="Tsagkogeorga G."/>
            <person name="Konrad A."/>
            <person name="Singh S."/>
            <person name="Jensen M.F."/>
            <person name="Cong E.H."/>
            <person name="Eikeseth-Otteraa H."/>
            <person name="Noel B."/>
            <person name="Anthouard V."/>
            <person name="Porcel B.M."/>
            <person name="Kachouri-Lafond R."/>
            <person name="Nishino A."/>
            <person name="Ugolini M."/>
            <person name="Chourrout P."/>
            <person name="Nishida H."/>
            <person name="Aasland R."/>
            <person name="Huzurbazar S."/>
            <person name="Westhof E."/>
            <person name="Delsuc F."/>
            <person name="Lehrach H."/>
            <person name="Reinhardt R."/>
            <person name="Weissenbach J."/>
            <person name="Roy S.W."/>
            <person name="Artiguenave F."/>
            <person name="Postlethwait J.H."/>
            <person name="Manak J.R."/>
            <person name="Thompson E.M."/>
            <person name="Jaillon O."/>
            <person name="Du Pasquier L."/>
            <person name="Boudinot P."/>
            <person name="Liberles D.A."/>
            <person name="Volff J.N."/>
            <person name="Philippe H."/>
            <person name="Lenhard B."/>
            <person name="Roest Crollius H."/>
            <person name="Wincker P."/>
            <person name="Chourrout D."/>
        </authorList>
    </citation>
    <scope>NUCLEOTIDE SEQUENCE [LARGE SCALE GENOMIC DNA]</scope>
</reference>
<evidence type="ECO:0000313" key="4">
    <source>
        <dbReference type="EMBL" id="CBY18315.1"/>
    </source>
</evidence>
<dbReference type="InterPro" id="IPR016024">
    <property type="entry name" value="ARM-type_fold"/>
</dbReference>
<accession>E4X4U7</accession>
<evidence type="ECO:0000256" key="3">
    <source>
        <dbReference type="ARBA" id="ARBA00022927"/>
    </source>
</evidence>
<evidence type="ECO:0000256" key="2">
    <source>
        <dbReference type="ARBA" id="ARBA00022448"/>
    </source>
</evidence>
<comment type="similarity">
    <text evidence="1">Belongs to the importin alpha family.</text>
</comment>
<keyword evidence="3" id="KW-0653">Protein transport</keyword>
<keyword evidence="2" id="KW-0813">Transport</keyword>
<dbReference type="EMBL" id="FN653025">
    <property type="protein sequence ID" value="CBY18315.1"/>
    <property type="molecule type" value="Genomic_DNA"/>
</dbReference>
<dbReference type="PANTHER" id="PTHR23316">
    <property type="entry name" value="IMPORTIN ALPHA"/>
    <property type="match status" value="1"/>
</dbReference>
<dbReference type="InterPro" id="IPR011989">
    <property type="entry name" value="ARM-like"/>
</dbReference>